<dbReference type="Proteomes" id="UP000004245">
    <property type="component" value="Unassembled WGS sequence"/>
</dbReference>
<evidence type="ECO:0000256" key="1">
    <source>
        <dbReference type="SAM" id="MobiDB-lite"/>
    </source>
</evidence>
<feature type="region of interest" description="Disordered" evidence="1">
    <location>
        <begin position="405"/>
        <end position="474"/>
    </location>
</feature>
<protein>
    <submittedName>
        <fullName evidence="2">Uncharacterized protein</fullName>
    </submittedName>
</protein>
<dbReference type="STRING" id="43767.A6I91_19030"/>
<feature type="compositionally biased region" description="Acidic residues" evidence="1">
    <location>
        <begin position="145"/>
        <end position="164"/>
    </location>
</feature>
<feature type="compositionally biased region" description="Basic and acidic residues" evidence="1">
    <location>
        <begin position="408"/>
        <end position="426"/>
    </location>
</feature>
<proteinExistence type="predicted"/>
<dbReference type="OrthoDB" id="6637285at2"/>
<organism evidence="2 3">
    <name type="scientific">Prescottella equi ATCC 33707</name>
    <dbReference type="NCBI Taxonomy" id="525370"/>
    <lineage>
        <taxon>Bacteria</taxon>
        <taxon>Bacillati</taxon>
        <taxon>Actinomycetota</taxon>
        <taxon>Actinomycetes</taxon>
        <taxon>Mycobacteriales</taxon>
        <taxon>Nocardiaceae</taxon>
        <taxon>Prescottella</taxon>
    </lineage>
</organism>
<sequence length="748" mass="79889">MAHELTDFLDPTDTALAEAWRSVLARTDPGGARQVNFIPCEVVLCLCATRVVDHSRFGSGSADRAPFPVPQLARLFKRPNSSILAKMANLDGSRPNGGRHDRAVHDCLSGDRDALDALYRRILRAARLQGVGPDLLPDFLGLVAPDDEPGDPVESGDSDQEDAEPAPSIRWFRGLDGQVIVDRTHVWITRENVEAFAFATEPRRAPLTAVRACRLLPSRAEGAGGMVHVLVDGADELPADCDSHPDAVVFGVGQRRHFEALASMLASPAGATEESTSTSAFLAALDRMENIATAQEILDAVLEERGQGQDEDAAVELADELDELDDDPRVTWAWVGETWVAAGGLHPGGTTDYVELLRAMSLLVDTLPGDTGVAALCAAAADTPLAGISTWRLSELWEALCADLGDNEPAKPESAKPEKVEGERRAAPAGVIREPQVQALPRRGSTDSSLASPRPARPTPQVPARPMNRPATPQDRIASAARAVPSLVPPAAYRSAAVGSRWRVFLDCAGFRTVAVCDPQTGVIEISKGELKGRRFPNPTLAAAAVVERHEPGALPPDDGWTAWIVDDGTGRALGAVRKMDGTAADTTGVSAPRSAAAPVDAALVVAATSPTAERGMTWFIEQVRVRGGEASRVTGTLRTAVRVVIPGCDPVVVRIKTRTGGTWQATKKDENLRTDDTGAKFWAFVDLSVSPTEVFILPAEEVAAGIRRATDAWIARDPSRRRTGHHAIELARIAHGRGRWDLLAPPE</sequence>
<accession>E9SXP6</accession>
<feature type="region of interest" description="Disordered" evidence="1">
    <location>
        <begin position="142"/>
        <end position="167"/>
    </location>
</feature>
<comment type="caution">
    <text evidence="2">The sequence shown here is derived from an EMBL/GenBank/DDBJ whole genome shotgun (WGS) entry which is preliminary data.</text>
</comment>
<dbReference type="AlphaFoldDB" id="E9SXP6"/>
<keyword evidence="3" id="KW-1185">Reference proteome</keyword>
<gene>
    <name evidence="2" type="ORF">HMPREF0724_11111</name>
</gene>
<evidence type="ECO:0000313" key="3">
    <source>
        <dbReference type="Proteomes" id="UP000004245"/>
    </source>
</evidence>
<reference evidence="2" key="1">
    <citation type="submission" date="2011-01" db="EMBL/GenBank/DDBJ databases">
        <authorList>
            <person name="Muzny D."/>
            <person name="Qin X."/>
            <person name="Buhay C."/>
            <person name="Dugan-Rocha S."/>
            <person name="Ding Y."/>
            <person name="Chen G."/>
            <person name="Hawes A."/>
            <person name="Holder M."/>
            <person name="Jhangiani S."/>
            <person name="Johnson A."/>
            <person name="Khan Z."/>
            <person name="Li Z."/>
            <person name="Liu W."/>
            <person name="Liu X."/>
            <person name="Perez L."/>
            <person name="Shen H."/>
            <person name="Wang Q."/>
            <person name="Watt J."/>
            <person name="Xi L."/>
            <person name="Xin Y."/>
            <person name="Zhou J."/>
            <person name="Deng J."/>
            <person name="Jiang H."/>
            <person name="Liu Y."/>
            <person name="Qu J."/>
            <person name="Song X.-Z."/>
            <person name="Zhang L."/>
            <person name="Villasana D."/>
            <person name="Johnson A."/>
            <person name="Liu J."/>
            <person name="Liyanage D."/>
            <person name="Lorensuhewa L."/>
            <person name="Robinson T."/>
            <person name="Song A."/>
            <person name="Song B.-B."/>
            <person name="Dinh H."/>
            <person name="Thornton R."/>
            <person name="Coyle M."/>
            <person name="Francisco L."/>
            <person name="Jackson L."/>
            <person name="Javaid M."/>
            <person name="Korchina V."/>
            <person name="Kovar C."/>
            <person name="Mata R."/>
            <person name="Mathew T."/>
            <person name="Ngo R."/>
            <person name="Nguyen L."/>
            <person name="Nguyen N."/>
            <person name="Okwuonu G."/>
            <person name="Ongeri F."/>
            <person name="Pham C."/>
            <person name="Simmons D."/>
            <person name="Wilczek-Boney K."/>
            <person name="Hale W."/>
            <person name="Jakkamsetti A."/>
            <person name="Pham P."/>
            <person name="Ruth R."/>
            <person name="San Lucas F."/>
            <person name="Warren J."/>
            <person name="Zhang J."/>
            <person name="Zhao Z."/>
            <person name="Zhou C."/>
            <person name="Zhu D."/>
            <person name="Lee S."/>
            <person name="Bess C."/>
            <person name="Blankenburg K."/>
            <person name="Forbes L."/>
            <person name="Fu Q."/>
            <person name="Gubbala S."/>
            <person name="Hirani K."/>
            <person name="Jayaseelan J.C."/>
            <person name="Lara F."/>
            <person name="Munidasa M."/>
            <person name="Palculict T."/>
            <person name="Patil S."/>
            <person name="Pu L.-L."/>
            <person name="Saada N."/>
            <person name="Tang L."/>
            <person name="Weissenberger G."/>
            <person name="Zhu Y."/>
            <person name="Hemphill L."/>
            <person name="Shang Y."/>
            <person name="Youmans B."/>
            <person name="Ayvaz T."/>
            <person name="Ross M."/>
            <person name="Santibanez J."/>
            <person name="Aqrawi P."/>
            <person name="Gross S."/>
            <person name="Joshi V."/>
            <person name="Fowler G."/>
            <person name="Nazareth L."/>
            <person name="Reid J."/>
            <person name="Worley K."/>
            <person name="Petrosino J."/>
            <person name="Highlander S."/>
            <person name="Gibbs R."/>
        </authorList>
    </citation>
    <scope>NUCLEOTIDE SEQUENCE [LARGE SCALE GENOMIC DNA]</scope>
    <source>
        <strain evidence="2">ATCC 33707</strain>
    </source>
</reference>
<evidence type="ECO:0000313" key="2">
    <source>
        <dbReference type="EMBL" id="EGD25330.1"/>
    </source>
</evidence>
<name>E9SXP6_RHOHA</name>
<dbReference type="EMBL" id="ADNW02000006">
    <property type="protein sequence ID" value="EGD25330.1"/>
    <property type="molecule type" value="Genomic_DNA"/>
</dbReference>
<dbReference type="HOGENOM" id="CLU_021793_0_0_11"/>